<protein>
    <recommendedName>
        <fullName evidence="3">Rab-GAP TBC domain-containing protein</fullName>
    </recommendedName>
</protein>
<gene>
    <name evidence="1" type="ORF">TRFO_39993</name>
</gene>
<proteinExistence type="predicted"/>
<comment type="caution">
    <text evidence="1">The sequence shown here is derived from an EMBL/GenBank/DDBJ whole genome shotgun (WGS) entry which is preliminary data.</text>
</comment>
<reference evidence="1" key="1">
    <citation type="submission" date="2016-10" db="EMBL/GenBank/DDBJ databases">
        <authorList>
            <person name="Benchimol M."/>
            <person name="Almeida L.G."/>
            <person name="Vasconcelos A.T."/>
            <person name="Perreira-Neves A."/>
            <person name="Rosa I.A."/>
            <person name="Tasca T."/>
            <person name="Bogo M.R."/>
            <person name="de Souza W."/>
        </authorList>
    </citation>
    <scope>NUCLEOTIDE SEQUENCE [LARGE SCALE GENOMIC DNA]</scope>
    <source>
        <strain evidence="1">K</strain>
    </source>
</reference>
<dbReference type="EMBL" id="MLAK01001374">
    <property type="protein sequence ID" value="OHS93725.1"/>
    <property type="molecule type" value="Genomic_DNA"/>
</dbReference>
<accession>A0A1J4J8J9</accession>
<dbReference type="Proteomes" id="UP000179807">
    <property type="component" value="Unassembled WGS sequence"/>
</dbReference>
<dbReference type="AlphaFoldDB" id="A0A1J4J8J9"/>
<evidence type="ECO:0008006" key="3">
    <source>
        <dbReference type="Google" id="ProtNLM"/>
    </source>
</evidence>
<name>A0A1J4J8J9_9EUKA</name>
<sequence length="198" mass="23066">MYRIVSFLIDTSIIIESNNEENLFYLKDGGLSDRKSISVEIFYMFSELYDRYFDPNGSKYVFCDEQQITTGVNEILKEHSPSTLQLLQSFKINHYDFVFPFVRSFFISGRIPTDGEYLFTAFIASKDPIKHAQCMIATSFILLHGRLSSIPLNQIDMFKEIYMALMMKLEVRLLLNNSDVLEKTLEEVELDDDNNDED</sequence>
<dbReference type="VEuPathDB" id="TrichDB:TRFO_39993"/>
<organism evidence="1 2">
    <name type="scientific">Tritrichomonas foetus</name>
    <dbReference type="NCBI Taxonomy" id="1144522"/>
    <lineage>
        <taxon>Eukaryota</taxon>
        <taxon>Metamonada</taxon>
        <taxon>Parabasalia</taxon>
        <taxon>Tritrichomonadida</taxon>
        <taxon>Tritrichomonadidae</taxon>
        <taxon>Tritrichomonas</taxon>
    </lineage>
</organism>
<evidence type="ECO:0000313" key="1">
    <source>
        <dbReference type="EMBL" id="OHS93725.1"/>
    </source>
</evidence>
<evidence type="ECO:0000313" key="2">
    <source>
        <dbReference type="Proteomes" id="UP000179807"/>
    </source>
</evidence>
<keyword evidence="2" id="KW-1185">Reference proteome</keyword>
<dbReference type="GeneID" id="94847654"/>
<dbReference type="RefSeq" id="XP_068346862.1">
    <property type="nucleotide sequence ID" value="XM_068512950.1"/>
</dbReference>